<proteinExistence type="predicted"/>
<keyword evidence="5" id="KW-1185">Reference proteome</keyword>
<keyword evidence="2" id="KW-0812">Transmembrane</keyword>
<reference evidence="4 5" key="1">
    <citation type="submission" date="2017-01" db="EMBL/GenBank/DDBJ databases">
        <authorList>
            <consortium name="Urmite Genomes"/>
        </authorList>
    </citation>
    <scope>NUCLEOTIDE SEQUENCE [LARGE SCALE GENOMIC DNA]</scope>
    <source>
        <strain evidence="4 5">AB215</strain>
    </source>
</reference>
<protein>
    <submittedName>
        <fullName evidence="4">Uncharacterized protein</fullName>
    </submittedName>
</protein>
<evidence type="ECO:0000256" key="1">
    <source>
        <dbReference type="SAM" id="MobiDB-lite"/>
    </source>
</evidence>
<dbReference type="EMBL" id="FUEZ01000004">
    <property type="protein sequence ID" value="SPM41843.1"/>
    <property type="molecule type" value="Genomic_DNA"/>
</dbReference>
<accession>A0A2U3PDN0</accession>
<keyword evidence="2" id="KW-1133">Transmembrane helix</keyword>
<feature type="region of interest" description="Disordered" evidence="1">
    <location>
        <begin position="62"/>
        <end position="83"/>
    </location>
</feature>
<dbReference type="STRING" id="1841861.GCA_900157365_02378"/>
<feature type="chain" id="PRO_5015576666" evidence="3">
    <location>
        <begin position="30"/>
        <end position="429"/>
    </location>
</feature>
<evidence type="ECO:0000313" key="4">
    <source>
        <dbReference type="EMBL" id="SPM41843.1"/>
    </source>
</evidence>
<name>A0A2U3PDN0_9MYCO</name>
<dbReference type="RefSeq" id="WP_077080383.1">
    <property type="nucleotide sequence ID" value="NZ_FUEZ01000004.1"/>
</dbReference>
<keyword evidence="3" id="KW-0732">Signal</keyword>
<dbReference type="OrthoDB" id="4688123at2"/>
<keyword evidence="2" id="KW-0472">Membrane</keyword>
<evidence type="ECO:0000313" key="5">
    <source>
        <dbReference type="Proteomes" id="UP000240424"/>
    </source>
</evidence>
<evidence type="ECO:0000256" key="2">
    <source>
        <dbReference type="SAM" id="Phobius"/>
    </source>
</evidence>
<evidence type="ECO:0000256" key="3">
    <source>
        <dbReference type="SAM" id="SignalP"/>
    </source>
</evidence>
<gene>
    <name evidence="4" type="ORF">MNAB215_4058</name>
</gene>
<organism evidence="4 5">
    <name type="scientific">Mycobacterium numidiamassiliense</name>
    <dbReference type="NCBI Taxonomy" id="1841861"/>
    <lineage>
        <taxon>Bacteria</taxon>
        <taxon>Bacillati</taxon>
        <taxon>Actinomycetota</taxon>
        <taxon>Actinomycetes</taxon>
        <taxon>Mycobacteriales</taxon>
        <taxon>Mycobacteriaceae</taxon>
        <taxon>Mycobacterium</taxon>
    </lineage>
</organism>
<dbReference type="Proteomes" id="UP000240424">
    <property type="component" value="Unassembled WGS sequence"/>
</dbReference>
<feature type="signal peptide" evidence="3">
    <location>
        <begin position="1"/>
        <end position="29"/>
    </location>
</feature>
<sequence>MRAFGIAAAAAIAFAPFAVLVAAPGVTHAAPCAGAGSTPARCSYCRFLVGAYHTPSTQVCDNDNPPRPVAPATSTLPQVAPPPWVPTIEAPVPPGSRPATQVPVQTPKINPPSPGAPKTTLVVAPPKHVDAPPQAIAAAKAAPAARVDPANPPSPPSQVDFDHQLEAVMSGHGASIDTVKVDNQTLTRPRVWEYVDYDEYHRPVLFNPLTQALTFRYFYGDNYRDVYLPAGGRIILDAATAGLVPFTAVGDSVVVAGSFTGGAWIPPKDWNGGPPPPEYVAPAPPAVYQNVSAYVPTDNQIVEVGRVQVVGHSDDQTVGNQDMFLLDDSTVAWGQANDAGSGAQIKVTKTQSLPGAGPTDNGNFLVALATHEEPVQPAPPAKAESLWPALLRFGSLAIGVGAVLWWVNRRRQSAEAITESAAESRHLQN</sequence>
<dbReference type="AlphaFoldDB" id="A0A2U3PDN0"/>
<feature type="transmembrane region" description="Helical" evidence="2">
    <location>
        <begin position="386"/>
        <end position="407"/>
    </location>
</feature>